<gene>
    <name evidence="1" type="ORF">V6N12_070852</name>
</gene>
<reference evidence="1 2" key="1">
    <citation type="journal article" date="2024" name="G3 (Bethesda)">
        <title>Genome assembly of Hibiscus sabdariffa L. provides insights into metabolisms of medicinal natural products.</title>
        <authorList>
            <person name="Kim T."/>
        </authorList>
    </citation>
    <scope>NUCLEOTIDE SEQUENCE [LARGE SCALE GENOMIC DNA]</scope>
    <source>
        <strain evidence="1">TK-2024</strain>
        <tissue evidence="1">Old leaves</tissue>
    </source>
</reference>
<sequence length="136" mass="15090">MQIARPRAYNSNVARKCCWAGDYWYLLSVDLHVFQLTDYWCVAASLLSQNVQLAHILTTSCQVGLRSRWKLGHMVAACKRRFLPCNATAGKMNPLTPLIYCTHIPGGLMGRREGLDYCSSKACQTGLSLMAKGTAC</sequence>
<protein>
    <submittedName>
        <fullName evidence="1">Uncharacterized protein</fullName>
    </submittedName>
</protein>
<dbReference type="Proteomes" id="UP001472677">
    <property type="component" value="Unassembled WGS sequence"/>
</dbReference>
<evidence type="ECO:0000313" key="1">
    <source>
        <dbReference type="EMBL" id="KAK8580589.1"/>
    </source>
</evidence>
<dbReference type="EMBL" id="JBBPBM010000006">
    <property type="protein sequence ID" value="KAK8580589.1"/>
    <property type="molecule type" value="Genomic_DNA"/>
</dbReference>
<name>A0ABR2FI26_9ROSI</name>
<proteinExistence type="predicted"/>
<keyword evidence="2" id="KW-1185">Reference proteome</keyword>
<comment type="caution">
    <text evidence="1">The sequence shown here is derived from an EMBL/GenBank/DDBJ whole genome shotgun (WGS) entry which is preliminary data.</text>
</comment>
<organism evidence="1 2">
    <name type="scientific">Hibiscus sabdariffa</name>
    <name type="common">roselle</name>
    <dbReference type="NCBI Taxonomy" id="183260"/>
    <lineage>
        <taxon>Eukaryota</taxon>
        <taxon>Viridiplantae</taxon>
        <taxon>Streptophyta</taxon>
        <taxon>Embryophyta</taxon>
        <taxon>Tracheophyta</taxon>
        <taxon>Spermatophyta</taxon>
        <taxon>Magnoliopsida</taxon>
        <taxon>eudicotyledons</taxon>
        <taxon>Gunneridae</taxon>
        <taxon>Pentapetalae</taxon>
        <taxon>rosids</taxon>
        <taxon>malvids</taxon>
        <taxon>Malvales</taxon>
        <taxon>Malvaceae</taxon>
        <taxon>Malvoideae</taxon>
        <taxon>Hibiscus</taxon>
    </lineage>
</organism>
<accession>A0ABR2FI26</accession>
<evidence type="ECO:0000313" key="2">
    <source>
        <dbReference type="Proteomes" id="UP001472677"/>
    </source>
</evidence>